<reference evidence="1 2" key="1">
    <citation type="journal article" date="2019" name="Nat. Med.">
        <title>A library of human gut bacterial isolates paired with longitudinal multiomics data enables mechanistic microbiome research.</title>
        <authorList>
            <person name="Poyet M."/>
            <person name="Groussin M."/>
            <person name="Gibbons S.M."/>
            <person name="Avila-Pacheco J."/>
            <person name="Jiang X."/>
            <person name="Kearney S.M."/>
            <person name="Perrotta A.R."/>
            <person name="Berdy B."/>
            <person name="Zhao S."/>
            <person name="Lieberman T.D."/>
            <person name="Swanson P.K."/>
            <person name="Smith M."/>
            <person name="Roesemann S."/>
            <person name="Alexander J.E."/>
            <person name="Rich S.A."/>
            <person name="Livny J."/>
            <person name="Vlamakis H."/>
            <person name="Clish C."/>
            <person name="Bullock K."/>
            <person name="Deik A."/>
            <person name="Scott J."/>
            <person name="Pierce K.A."/>
            <person name="Xavier R.J."/>
            <person name="Alm E.J."/>
        </authorList>
    </citation>
    <scope>NUCLEOTIDE SEQUENCE [LARGE SCALE GENOMIC DNA]</scope>
    <source>
        <strain evidence="1 2">BIOML-A8</strain>
    </source>
</reference>
<name>A0A6L3K5G1_9BACE</name>
<evidence type="ECO:0000313" key="2">
    <source>
        <dbReference type="Proteomes" id="UP000482653"/>
    </source>
</evidence>
<evidence type="ECO:0008006" key="3">
    <source>
        <dbReference type="Google" id="ProtNLM"/>
    </source>
</evidence>
<dbReference type="Proteomes" id="UP000482653">
    <property type="component" value="Unassembled WGS sequence"/>
</dbReference>
<proteinExistence type="predicted"/>
<sequence length="282" mass="32475">MAKEENKSCFVIMPISECDGYEKGHFGHVYNDIIKPAIEKTEFIPVRADEVKETNFIHLDILKKLIDAPIAVCDLSTRNPNVLFELGIRQAFDKPVVLMQEKGTPKIFDIAPLRYLEYSKEMKYHEVLKSQTELKEAIEATKAVEGDIGNINSIVKLMALSSPASIPVLDNSNKEVLALDVMRSQMTDLRMMLEAMMHEGRKGFFSKRNSIAAIEYERITNKLDKLSTIKTSDREQADIEYSKLMRETEEVMMNCGNEADHRMFKYLMNKIIRQREELVLMR</sequence>
<accession>A0A6L3K5G1</accession>
<dbReference type="EMBL" id="VVYX01000007">
    <property type="protein sequence ID" value="KAA5420660.1"/>
    <property type="molecule type" value="Genomic_DNA"/>
</dbReference>
<dbReference type="AlphaFoldDB" id="A0A6L3K5G1"/>
<gene>
    <name evidence="1" type="ORF">F2Y87_07030</name>
</gene>
<dbReference type="RefSeq" id="WP_029328423.1">
    <property type="nucleotide sequence ID" value="NZ_JBBNMF010000024.1"/>
</dbReference>
<protein>
    <recommendedName>
        <fullName evidence="3">Nucleoside 2-deoxyribosyltransferase</fullName>
    </recommendedName>
</protein>
<evidence type="ECO:0000313" key="1">
    <source>
        <dbReference type="EMBL" id="KAA5420660.1"/>
    </source>
</evidence>
<comment type="caution">
    <text evidence="1">The sequence shown here is derived from an EMBL/GenBank/DDBJ whole genome shotgun (WGS) entry which is preliminary data.</text>
</comment>
<organism evidence="1 2">
    <name type="scientific">Bacteroides cellulosilyticus</name>
    <dbReference type="NCBI Taxonomy" id="246787"/>
    <lineage>
        <taxon>Bacteria</taxon>
        <taxon>Pseudomonadati</taxon>
        <taxon>Bacteroidota</taxon>
        <taxon>Bacteroidia</taxon>
        <taxon>Bacteroidales</taxon>
        <taxon>Bacteroidaceae</taxon>
        <taxon>Bacteroides</taxon>
    </lineage>
</organism>